<dbReference type="EMBL" id="CAMTCP010000033">
    <property type="protein sequence ID" value="CAI3541589.1"/>
    <property type="molecule type" value="Genomic_DNA"/>
</dbReference>
<dbReference type="Proteomes" id="UP000789738">
    <property type="component" value="Unassembled WGS sequence"/>
</dbReference>
<evidence type="ECO:0000313" key="3">
    <source>
        <dbReference type="Proteomes" id="UP000789738"/>
    </source>
</evidence>
<dbReference type="Proteomes" id="UP001189143">
    <property type="component" value="Unassembled WGS sequence"/>
</dbReference>
<organism evidence="1 3">
    <name type="scientific">Clostridium neonatale</name>
    <dbReference type="NCBI Taxonomy" id="137838"/>
    <lineage>
        <taxon>Bacteria</taxon>
        <taxon>Bacillati</taxon>
        <taxon>Bacillota</taxon>
        <taxon>Clostridia</taxon>
        <taxon>Eubacteriales</taxon>
        <taxon>Clostridiaceae</taxon>
        <taxon>Clostridium</taxon>
    </lineage>
</organism>
<accession>A0AA86JLK4</accession>
<gene>
    <name evidence="2" type="ORF">CNEO2_120014</name>
    <name evidence="1" type="ORF">CNEO_40734</name>
</gene>
<evidence type="ECO:0000313" key="2">
    <source>
        <dbReference type="EMBL" id="CAI3541589.1"/>
    </source>
</evidence>
<dbReference type="EMBL" id="CAKJVE010000004">
    <property type="protein sequence ID" value="CAG9703632.1"/>
    <property type="molecule type" value="Genomic_DNA"/>
</dbReference>
<evidence type="ECO:0000313" key="1">
    <source>
        <dbReference type="EMBL" id="CAG9703632.1"/>
    </source>
</evidence>
<dbReference type="AlphaFoldDB" id="A0AA86JLK4"/>
<comment type="caution">
    <text evidence="1">The sequence shown here is derived from an EMBL/GenBank/DDBJ whole genome shotgun (WGS) entry which is preliminary data.</text>
</comment>
<name>A0AA86JLK4_9CLOT</name>
<proteinExistence type="predicted"/>
<sequence length="38" mass="4732">MPQLILKTAYTLDFYSRWDLYGCKKRRENYRGISIFRK</sequence>
<reference evidence="1" key="1">
    <citation type="submission" date="2021-10" db="EMBL/GenBank/DDBJ databases">
        <authorList>
            <person name="Mesa V."/>
        </authorList>
    </citation>
    <scope>NUCLEOTIDE SEQUENCE</scope>
    <source>
        <strain evidence="1">CC3_PB</strain>
    </source>
</reference>
<protein>
    <submittedName>
        <fullName evidence="1">Uncharacterized protein</fullName>
    </submittedName>
</protein>
<reference evidence="2" key="2">
    <citation type="submission" date="2022-10" db="EMBL/GenBank/DDBJ databases">
        <authorList>
            <person name="Aires J."/>
            <person name="Mesa V."/>
        </authorList>
    </citation>
    <scope>NUCLEOTIDE SEQUENCE</scope>
    <source>
        <strain evidence="2">Clostridium neonatale JD116</strain>
    </source>
</reference>